<dbReference type="PROSITE" id="PS00108">
    <property type="entry name" value="PROTEIN_KINASE_ST"/>
    <property type="match status" value="1"/>
</dbReference>
<feature type="domain" description="Protein kinase" evidence="1">
    <location>
        <begin position="121"/>
        <end position="438"/>
    </location>
</feature>
<organism evidence="2 3">
    <name type="scientific">Arthrobotrys conoides</name>
    <dbReference type="NCBI Taxonomy" id="74498"/>
    <lineage>
        <taxon>Eukaryota</taxon>
        <taxon>Fungi</taxon>
        <taxon>Dikarya</taxon>
        <taxon>Ascomycota</taxon>
        <taxon>Pezizomycotina</taxon>
        <taxon>Orbiliomycetes</taxon>
        <taxon>Orbiliales</taxon>
        <taxon>Orbiliaceae</taxon>
        <taxon>Arthrobotrys</taxon>
    </lineage>
</organism>
<dbReference type="InterPro" id="IPR000719">
    <property type="entry name" value="Prot_kinase_dom"/>
</dbReference>
<dbReference type="SMART" id="SM00220">
    <property type="entry name" value="S_TKc"/>
    <property type="match status" value="1"/>
</dbReference>
<dbReference type="PANTHER" id="PTHR44329:SF289">
    <property type="entry name" value="SERINE_THREONINE-PROTEIN KINASE VIK"/>
    <property type="match status" value="1"/>
</dbReference>
<dbReference type="PROSITE" id="PS50011">
    <property type="entry name" value="PROTEIN_KINASE_DOM"/>
    <property type="match status" value="1"/>
</dbReference>
<dbReference type="InterPro" id="IPR051681">
    <property type="entry name" value="Ser/Thr_Kinases-Pseudokinases"/>
</dbReference>
<dbReference type="GO" id="GO:0005524">
    <property type="term" value="F:ATP binding"/>
    <property type="evidence" value="ECO:0007669"/>
    <property type="project" value="InterPro"/>
</dbReference>
<dbReference type="InterPro" id="IPR011009">
    <property type="entry name" value="Kinase-like_dom_sf"/>
</dbReference>
<evidence type="ECO:0000313" key="2">
    <source>
        <dbReference type="EMBL" id="KAK6506576.1"/>
    </source>
</evidence>
<accession>A0AAN8N7K0</accession>
<dbReference type="Gene3D" id="1.10.510.10">
    <property type="entry name" value="Transferase(Phosphotransferase) domain 1"/>
    <property type="match status" value="1"/>
</dbReference>
<dbReference type="GO" id="GO:0004674">
    <property type="term" value="F:protein serine/threonine kinase activity"/>
    <property type="evidence" value="ECO:0007669"/>
    <property type="project" value="TreeGrafter"/>
</dbReference>
<evidence type="ECO:0000313" key="3">
    <source>
        <dbReference type="Proteomes" id="UP001307849"/>
    </source>
</evidence>
<protein>
    <recommendedName>
        <fullName evidence="1">Protein kinase domain-containing protein</fullName>
    </recommendedName>
</protein>
<comment type="caution">
    <text evidence="2">The sequence shown here is derived from an EMBL/GenBank/DDBJ whole genome shotgun (WGS) entry which is preliminary data.</text>
</comment>
<dbReference type="Pfam" id="PF00069">
    <property type="entry name" value="Pkinase"/>
    <property type="match status" value="1"/>
</dbReference>
<dbReference type="SUPFAM" id="SSF56112">
    <property type="entry name" value="Protein kinase-like (PK-like)"/>
    <property type="match status" value="1"/>
</dbReference>
<dbReference type="Proteomes" id="UP001307849">
    <property type="component" value="Unassembled WGS sequence"/>
</dbReference>
<gene>
    <name evidence="2" type="ORF">TWF506_011482</name>
</gene>
<proteinExistence type="predicted"/>
<evidence type="ECO:0000259" key="1">
    <source>
        <dbReference type="PROSITE" id="PS50011"/>
    </source>
</evidence>
<sequence length="455" mass="51229">MNTEYSESSAITARTPVIQSQLSNVSSSNSNPIRSNVVQHGGPVQTIHTIDISQIKEQDYKEVEDQCGRCDFMAFLAAASEFSKLEDADPMLFTSNFEIEPTDSKLESSGASAVVHAAGVYRRLDNFGNPRADKAERSPVVVKRSSQGRRRYFEKNGRHVSRDDKEVARSLIFEARVLSHESLRKHPNITEDSVSMSIPSPQLVLEYAPHHNLSDLLKANKHLSYPIRRKICTDVRDGLRALHLCDIIHRDVKLENVLIFSQDSVLSRDCVAKLADFRHSFLMTRNSTPEQSSSGKFVSGGLSIGGHSREKASARDIYYRRKGTPLYAPPEYEDAISSSEYILSDLYSYGILVWFVMLGFDAFLDFVHGKTTSPMLAEGLELEGYSPEVARDRRIAYVQEMKKSDVILQRATEMLSTTESSIITFRGSDIELEIHKVLQCSLSRESSSRNWNFLE</sequence>
<reference evidence="2 3" key="1">
    <citation type="submission" date="2019-10" db="EMBL/GenBank/DDBJ databases">
        <authorList>
            <person name="Palmer J.M."/>
        </authorList>
    </citation>
    <scope>NUCLEOTIDE SEQUENCE [LARGE SCALE GENOMIC DNA]</scope>
    <source>
        <strain evidence="2 3">TWF506</strain>
    </source>
</reference>
<dbReference type="PANTHER" id="PTHR44329">
    <property type="entry name" value="SERINE/THREONINE-PROTEIN KINASE TNNI3K-RELATED"/>
    <property type="match status" value="1"/>
</dbReference>
<dbReference type="InterPro" id="IPR008271">
    <property type="entry name" value="Ser/Thr_kinase_AS"/>
</dbReference>
<dbReference type="EMBL" id="JAVHJM010000009">
    <property type="protein sequence ID" value="KAK6506576.1"/>
    <property type="molecule type" value="Genomic_DNA"/>
</dbReference>
<name>A0AAN8N7K0_9PEZI</name>
<dbReference type="AlphaFoldDB" id="A0AAN8N7K0"/>
<keyword evidence="3" id="KW-1185">Reference proteome</keyword>